<feature type="domain" description="Glycosyltransferase subfamily 4-like N-terminal" evidence="2">
    <location>
        <begin position="47"/>
        <end position="247"/>
    </location>
</feature>
<name>X1FMB2_9ZZZZ</name>
<feature type="compositionally biased region" description="Low complexity" evidence="1">
    <location>
        <begin position="7"/>
        <end position="19"/>
    </location>
</feature>
<dbReference type="Pfam" id="PF13439">
    <property type="entry name" value="Glyco_transf_4"/>
    <property type="match status" value="1"/>
</dbReference>
<feature type="region of interest" description="Disordered" evidence="1">
    <location>
        <begin position="1"/>
        <end position="29"/>
    </location>
</feature>
<feature type="non-terminal residue" evidence="3">
    <location>
        <position position="276"/>
    </location>
</feature>
<gene>
    <name evidence="3" type="ORF">S03H2_17308</name>
</gene>
<feature type="compositionally biased region" description="Polar residues" evidence="1">
    <location>
        <begin position="20"/>
        <end position="29"/>
    </location>
</feature>
<organism evidence="3">
    <name type="scientific">marine sediment metagenome</name>
    <dbReference type="NCBI Taxonomy" id="412755"/>
    <lineage>
        <taxon>unclassified sequences</taxon>
        <taxon>metagenomes</taxon>
        <taxon>ecological metagenomes</taxon>
    </lineage>
</organism>
<evidence type="ECO:0000259" key="2">
    <source>
        <dbReference type="Pfam" id="PF13439"/>
    </source>
</evidence>
<dbReference type="Gene3D" id="3.40.50.2000">
    <property type="entry name" value="Glycogen Phosphorylase B"/>
    <property type="match status" value="1"/>
</dbReference>
<proteinExistence type="predicted"/>
<dbReference type="EMBL" id="BARU01008916">
    <property type="protein sequence ID" value="GAH46102.1"/>
    <property type="molecule type" value="Genomic_DNA"/>
</dbReference>
<comment type="caution">
    <text evidence="3">The sequence shown here is derived from an EMBL/GenBank/DDBJ whole genome shotgun (WGS) entry which is preliminary data.</text>
</comment>
<evidence type="ECO:0000313" key="3">
    <source>
        <dbReference type="EMBL" id="GAH46102.1"/>
    </source>
</evidence>
<accession>X1FMB2</accession>
<reference evidence="3" key="1">
    <citation type="journal article" date="2014" name="Front. Microbiol.">
        <title>High frequency of phylogenetically diverse reductive dehalogenase-homologous genes in deep subseafloor sedimentary metagenomes.</title>
        <authorList>
            <person name="Kawai M."/>
            <person name="Futagami T."/>
            <person name="Toyoda A."/>
            <person name="Takaki Y."/>
            <person name="Nishi S."/>
            <person name="Hori S."/>
            <person name="Arai W."/>
            <person name="Tsubouchi T."/>
            <person name="Morono Y."/>
            <person name="Uchiyama I."/>
            <person name="Ito T."/>
            <person name="Fujiyama A."/>
            <person name="Inagaki F."/>
            <person name="Takami H."/>
        </authorList>
    </citation>
    <scope>NUCLEOTIDE SEQUENCE</scope>
    <source>
        <strain evidence="3">Expedition CK06-06</strain>
    </source>
</reference>
<sequence length="276" mass="30950">MMRDDATQTTDTAAAAGTQSARLQSDQPSRQRILILTPQCPYPPHQGTTMRNYNLIAGLAHHHDVHLLSFGDRDRSRGTPLDHLCQSIRVVPAPQRTMQQRLRGLALTRLPDMAQRLASVEFREALDSALVKVDPHVVEVEGIELAQYLFQVAEARGSSERPLLVFDDHNAEYVLQHRAFQTDRGKPSRWVAAAYSLVQWRRLRGYELRACRAADRVVAVSETDAAALLELDPHLLPVVVPNGVDMEFYTAPVKLLDLEGPAPNDFVFTAKMDFRP</sequence>
<dbReference type="AlphaFoldDB" id="X1FMB2"/>
<dbReference type="SUPFAM" id="SSF53756">
    <property type="entry name" value="UDP-Glycosyltransferase/glycogen phosphorylase"/>
    <property type="match status" value="1"/>
</dbReference>
<dbReference type="InterPro" id="IPR028098">
    <property type="entry name" value="Glyco_trans_4-like_N"/>
</dbReference>
<evidence type="ECO:0000256" key="1">
    <source>
        <dbReference type="SAM" id="MobiDB-lite"/>
    </source>
</evidence>
<protein>
    <recommendedName>
        <fullName evidence="2">Glycosyltransferase subfamily 4-like N-terminal domain-containing protein</fullName>
    </recommendedName>
</protein>